<feature type="compositionally biased region" description="Polar residues" evidence="1">
    <location>
        <begin position="614"/>
        <end position="640"/>
    </location>
</feature>
<sequence>MLIQAADDAQQLAERLEKSEAGRKKLRQAISILQEKLEGLEKVLKANEKLRQECEQERQRAESEKEKAAEERRLRSQLEKDSSTFKDQMAKVLQRLGAVENKQRSDRKEIERLRTEVKISVEGMHAASQAVNAVQSSIQIVESNLLGKVNAAFEEANNASKAVNVVQSNLQTLQSNLQDKVIEAFEEVRGSSQAVKDVQNSLHSLELRIAKQVAASSEPRFQLAGHVTEKLVDEISHLFNKERQSHCKIKRRLVKLKSAFQETNKSYALSYTDKNAELEGFMSPNRRDEGSQRKRLRAEEDVFERRVRKDRAFDMVIGSNAVDRLGLDQSEMDQSMISPFSMEHQRILDEKPVSFCIPSHNTTSDDNIDTALFDHRSTSKLETRVQMVKAMEDNTEENLTKSMFKVGDRICYNHMVMKNGADSEGQCKDGTGVSQGRKKNLVVDKKDNAEETSPLYRSIAKACGSVTHVDDISHNNGLDHDDNSSDDSEWKWPDDMVLLSPSLPEIPSPSHHIHASSAEPSSKALDPNTDCYLQCNILESNACAVWNAVKSYGDDKTGAGFAKSSDAQFDVNIIRSNDVQCDANYHSKCEVESFAGQKRNQNSDSVVQPGMEMTDNTSNESSDDTAVQNPHTSEGTGFNSRVSVINTDDLISHEIGSAFQEPHAQSDLVSSIEEVSNAIAENHPVVDPFGVSMSGHSVGTGFNNQTERQLETFPLDAVGDVAISEINSFLDVLPPMLGSFQGEIRATDRSVSDPTVPNGGICKFGKASLCDQSMPALEGQLSTSHSSEKIVLELSSPVYGHYNIQETLPLTSEPFNKIKGHEPGDVFLLRCFELQEADAAVNLIATSIIVNDFGRHLADDDIEKGTILLQESMLFRVINDLPLPYVACSIISHAVCLARPEKGITEANSTVHIVDSLLQAYVAFISSMYKEKANVLLDTIFDQLRRFLINGDAIRVTLRGSVSACDNALSIARVLDEKKQCNFQYARATLEDIYAGGKMISWDMLYVQSF</sequence>
<feature type="region of interest" description="Disordered" evidence="1">
    <location>
        <begin position="421"/>
        <end position="446"/>
    </location>
</feature>
<reference evidence="2" key="1">
    <citation type="submission" date="2021-08" db="EMBL/GenBank/DDBJ databases">
        <title>WGS assembly of Ceratopteris richardii.</title>
        <authorList>
            <person name="Marchant D.B."/>
            <person name="Chen G."/>
            <person name="Jenkins J."/>
            <person name="Shu S."/>
            <person name="Leebens-Mack J."/>
            <person name="Grimwood J."/>
            <person name="Schmutz J."/>
            <person name="Soltis P."/>
            <person name="Soltis D."/>
            <person name="Chen Z.-H."/>
        </authorList>
    </citation>
    <scope>NUCLEOTIDE SEQUENCE</scope>
    <source>
        <strain evidence="2">Whitten #5841</strain>
        <tissue evidence="2">Leaf</tissue>
    </source>
</reference>
<proteinExistence type="predicted"/>
<evidence type="ECO:0000313" key="3">
    <source>
        <dbReference type="Proteomes" id="UP000825935"/>
    </source>
</evidence>
<dbReference type="EMBL" id="CM035437">
    <property type="protein sequence ID" value="KAH7286323.1"/>
    <property type="molecule type" value="Genomic_DNA"/>
</dbReference>
<gene>
    <name evidence="2" type="ORF">KP509_32G001100</name>
</gene>
<feature type="region of interest" description="Disordered" evidence="1">
    <location>
        <begin position="58"/>
        <end position="81"/>
    </location>
</feature>
<feature type="region of interest" description="Disordered" evidence="1">
    <location>
        <begin position="595"/>
        <end position="640"/>
    </location>
</feature>
<dbReference type="EMBL" id="CM035437">
    <property type="protein sequence ID" value="KAH7286324.1"/>
    <property type="molecule type" value="Genomic_DNA"/>
</dbReference>
<dbReference type="AlphaFoldDB" id="A0A8T2QRV6"/>
<protein>
    <submittedName>
        <fullName evidence="2">Uncharacterized protein</fullName>
    </submittedName>
</protein>
<comment type="caution">
    <text evidence="2">The sequence shown here is derived from an EMBL/GenBank/DDBJ whole genome shotgun (WGS) entry which is preliminary data.</text>
</comment>
<accession>A0A8T2QRV6</accession>
<dbReference type="OrthoDB" id="1939693at2759"/>
<keyword evidence="3" id="KW-1185">Reference proteome</keyword>
<organism evidence="2 3">
    <name type="scientific">Ceratopteris richardii</name>
    <name type="common">Triangle waterfern</name>
    <dbReference type="NCBI Taxonomy" id="49495"/>
    <lineage>
        <taxon>Eukaryota</taxon>
        <taxon>Viridiplantae</taxon>
        <taxon>Streptophyta</taxon>
        <taxon>Embryophyta</taxon>
        <taxon>Tracheophyta</taxon>
        <taxon>Polypodiopsida</taxon>
        <taxon>Polypodiidae</taxon>
        <taxon>Polypodiales</taxon>
        <taxon>Pteridineae</taxon>
        <taxon>Pteridaceae</taxon>
        <taxon>Parkerioideae</taxon>
        <taxon>Ceratopteris</taxon>
    </lineage>
</organism>
<name>A0A8T2QRV6_CERRI</name>
<evidence type="ECO:0000313" key="2">
    <source>
        <dbReference type="EMBL" id="KAH7286324.1"/>
    </source>
</evidence>
<evidence type="ECO:0000256" key="1">
    <source>
        <dbReference type="SAM" id="MobiDB-lite"/>
    </source>
</evidence>
<dbReference type="Proteomes" id="UP000825935">
    <property type="component" value="Chromosome 32"/>
</dbReference>